<evidence type="ECO:0000256" key="1">
    <source>
        <dbReference type="SAM" id="Phobius"/>
    </source>
</evidence>
<organism evidence="2 3">
    <name type="scientific">Croceicoccus marinus</name>
    <dbReference type="NCBI Taxonomy" id="450378"/>
    <lineage>
        <taxon>Bacteria</taxon>
        <taxon>Pseudomonadati</taxon>
        <taxon>Pseudomonadota</taxon>
        <taxon>Alphaproteobacteria</taxon>
        <taxon>Sphingomonadales</taxon>
        <taxon>Erythrobacteraceae</taxon>
        <taxon>Croceicoccus</taxon>
    </lineage>
</organism>
<dbReference type="RefSeq" id="WP_066844346.1">
    <property type="nucleotide sequence ID" value="NZ_CP019602.1"/>
</dbReference>
<keyword evidence="1" id="KW-0472">Membrane</keyword>
<dbReference type="EMBL" id="CP019602">
    <property type="protein sequence ID" value="ARU15944.1"/>
    <property type="molecule type" value="Genomic_DNA"/>
</dbReference>
<dbReference type="KEGG" id="cman:A9D14_06785"/>
<evidence type="ECO:0000313" key="2">
    <source>
        <dbReference type="EMBL" id="ARU15944.1"/>
    </source>
</evidence>
<dbReference type="OrthoDB" id="7411269at2"/>
<feature type="transmembrane region" description="Helical" evidence="1">
    <location>
        <begin position="15"/>
        <end position="37"/>
    </location>
</feature>
<protein>
    <submittedName>
        <fullName evidence="2">Uncharacterized protein</fullName>
    </submittedName>
</protein>
<proteinExistence type="predicted"/>
<reference evidence="2 3" key="1">
    <citation type="submission" date="2017-01" db="EMBL/GenBank/DDBJ databases">
        <title>Complete genome sequence of esterase-producing bacterium Croceicoccus marinus E4A9.</title>
        <authorList>
            <person name="Wu Y.-H."/>
            <person name="Cheng H."/>
            <person name="Xu L."/>
            <person name="Huo Y.-Y."/>
            <person name="Wang C.-S."/>
            <person name="Xu X.-W."/>
        </authorList>
    </citation>
    <scope>NUCLEOTIDE SEQUENCE [LARGE SCALE GENOMIC DNA]</scope>
    <source>
        <strain evidence="2 3">E4A9</strain>
    </source>
</reference>
<sequence>MPAALPNIGHAKAGGAAWAIMLADLALILFIVTASYADGAALPDTAPDPVPQAIYRPSPGAPPLADWIAQQPAGGAASLQITLGYDPADTENAMDRAASLAAEAASAGLPARIVLVPGSGETGATLSFDR</sequence>
<accession>A0A1Z1FB16</accession>
<name>A0A1Z1FB16_9SPHN</name>
<gene>
    <name evidence="2" type="ORF">A9D14_06785</name>
</gene>
<dbReference type="STRING" id="450378.GCA_001661675_01357"/>
<dbReference type="Proteomes" id="UP000195807">
    <property type="component" value="Chromosome"/>
</dbReference>
<evidence type="ECO:0000313" key="3">
    <source>
        <dbReference type="Proteomes" id="UP000195807"/>
    </source>
</evidence>
<keyword evidence="3" id="KW-1185">Reference proteome</keyword>
<keyword evidence="1" id="KW-0812">Transmembrane</keyword>
<keyword evidence="1" id="KW-1133">Transmembrane helix</keyword>
<dbReference type="AlphaFoldDB" id="A0A1Z1FB16"/>